<dbReference type="GO" id="GO:0006508">
    <property type="term" value="P:proteolysis"/>
    <property type="evidence" value="ECO:0007669"/>
    <property type="project" value="UniProtKB-KW"/>
</dbReference>
<dbReference type="Pfam" id="PF01863">
    <property type="entry name" value="YgjP-like"/>
    <property type="match status" value="1"/>
</dbReference>
<feature type="domain" description="YgjP-like metallopeptidase" evidence="1">
    <location>
        <begin position="22"/>
        <end position="227"/>
    </location>
</feature>
<proteinExistence type="predicted"/>
<evidence type="ECO:0000259" key="1">
    <source>
        <dbReference type="Pfam" id="PF01863"/>
    </source>
</evidence>
<organism evidence="2">
    <name type="scientific">Rheinheimera sp. BAL341</name>
    <dbReference type="NCBI Taxonomy" id="1708203"/>
    <lineage>
        <taxon>Bacteria</taxon>
        <taxon>Pseudomonadati</taxon>
        <taxon>Pseudomonadota</taxon>
        <taxon>Gammaproteobacteria</taxon>
        <taxon>Chromatiales</taxon>
        <taxon>Chromatiaceae</taxon>
        <taxon>Rheinheimera</taxon>
    </lineage>
</organism>
<name>A0A486XQR7_9GAMM</name>
<reference evidence="2" key="1">
    <citation type="submission" date="2019-04" db="EMBL/GenBank/DDBJ databases">
        <authorList>
            <person name="Brambilla D."/>
        </authorList>
    </citation>
    <scope>NUCLEOTIDE SEQUENCE</scope>
    <source>
        <strain evidence="2">BAL1</strain>
    </source>
</reference>
<dbReference type="Gene3D" id="3.30.2010.10">
    <property type="entry name" value="Metalloproteases ('zincins'), catalytic domain"/>
    <property type="match status" value="1"/>
</dbReference>
<dbReference type="AlphaFoldDB" id="A0A486XQR7"/>
<dbReference type="EMBL" id="CAAJGR010000087">
    <property type="protein sequence ID" value="VHO03795.1"/>
    <property type="molecule type" value="Genomic_DNA"/>
</dbReference>
<keyword evidence="2" id="KW-0482">Metalloprotease</keyword>
<dbReference type="PANTHER" id="PTHR30399:SF1">
    <property type="entry name" value="UTP PYROPHOSPHATASE"/>
    <property type="match status" value="1"/>
</dbReference>
<dbReference type="EC" id="3.4.24.-" evidence="2"/>
<dbReference type="PANTHER" id="PTHR30399">
    <property type="entry name" value="UNCHARACTERIZED PROTEIN YGJP"/>
    <property type="match status" value="1"/>
</dbReference>
<protein>
    <submittedName>
        <fullName evidence="2">Zinc metalloprotease</fullName>
        <ecNumber evidence="2">3.4.24.-</ecNumber>
    </submittedName>
</protein>
<keyword evidence="2" id="KW-0645">Protease</keyword>
<dbReference type="CDD" id="cd07344">
    <property type="entry name" value="M48_yhfN_like"/>
    <property type="match status" value="1"/>
</dbReference>
<dbReference type="GO" id="GO:0008237">
    <property type="term" value="F:metallopeptidase activity"/>
    <property type="evidence" value="ECO:0007669"/>
    <property type="project" value="UniProtKB-KW"/>
</dbReference>
<dbReference type="InterPro" id="IPR002725">
    <property type="entry name" value="YgjP-like_metallopeptidase"/>
</dbReference>
<sequence length="234" mass="27571">MSEFVIETGQYAYHVQFSANRRSVVLQVKQGLVTVKAPLGYPLQDVKNIVAAKHAWVMRHIDNYPAQQAPQWLANRQLPLLDDRLSLSLQKSKTSSVQLDDKHLVVNVSSRVQDKRFDLVAQTLIKNWYKQHAVDWFSSRTAYWKQKMNLTVNDIVIGDWKSRWGYCRQDGELGFNWRLLMAPAVIADYVVVHELSHIKHMNHSPLFWQLVQHYYPEHRSAKHWLRKNHYQLML</sequence>
<accession>A0A486XQR7</accession>
<keyword evidence="2" id="KW-0378">Hydrolase</keyword>
<gene>
    <name evidence="2" type="ORF">BAL341_1591</name>
</gene>
<evidence type="ECO:0000313" key="2">
    <source>
        <dbReference type="EMBL" id="VHO03795.1"/>
    </source>
</evidence>
<dbReference type="InterPro" id="IPR053136">
    <property type="entry name" value="UTP_pyrophosphatase-like"/>
</dbReference>